<dbReference type="GO" id="GO:0003700">
    <property type="term" value="F:DNA-binding transcription factor activity"/>
    <property type="evidence" value="ECO:0007669"/>
    <property type="project" value="InterPro"/>
</dbReference>
<dbReference type="InterPro" id="IPR013324">
    <property type="entry name" value="RNA_pol_sigma_r3/r4-like"/>
</dbReference>
<dbReference type="AlphaFoldDB" id="A0A938BS52"/>
<dbReference type="InterPro" id="IPR013325">
    <property type="entry name" value="RNA_pol_sigma_r2"/>
</dbReference>
<name>A0A938BS52_UNCW3</name>
<dbReference type="NCBIfam" id="TIGR02937">
    <property type="entry name" value="sigma70-ECF"/>
    <property type="match status" value="1"/>
</dbReference>
<dbReference type="SUPFAM" id="SSF88946">
    <property type="entry name" value="Sigma2 domain of RNA polymerase sigma factors"/>
    <property type="match status" value="1"/>
</dbReference>
<comment type="caution">
    <text evidence="1">The sequence shown here is derived from an EMBL/GenBank/DDBJ whole genome shotgun (WGS) entry which is preliminary data.</text>
</comment>
<dbReference type="InterPro" id="IPR036388">
    <property type="entry name" value="WH-like_DNA-bd_sf"/>
</dbReference>
<gene>
    <name evidence="1" type="ORF">FJY68_00200</name>
</gene>
<dbReference type="EMBL" id="VGIR01000001">
    <property type="protein sequence ID" value="MBM3330254.1"/>
    <property type="molecule type" value="Genomic_DNA"/>
</dbReference>
<dbReference type="Gene3D" id="1.10.10.10">
    <property type="entry name" value="Winged helix-like DNA-binding domain superfamily/Winged helix DNA-binding domain"/>
    <property type="match status" value="1"/>
</dbReference>
<evidence type="ECO:0000313" key="2">
    <source>
        <dbReference type="Proteomes" id="UP000779900"/>
    </source>
</evidence>
<reference evidence="1" key="1">
    <citation type="submission" date="2019-03" db="EMBL/GenBank/DDBJ databases">
        <title>Lake Tanganyika Metagenome-Assembled Genomes (MAGs).</title>
        <authorList>
            <person name="Tran P."/>
        </authorList>
    </citation>
    <scope>NUCLEOTIDE SEQUENCE</scope>
    <source>
        <strain evidence="1">K_DeepCast_150m_m2_040</strain>
    </source>
</reference>
<organism evidence="1 2">
    <name type="scientific">candidate division WOR-3 bacterium</name>
    <dbReference type="NCBI Taxonomy" id="2052148"/>
    <lineage>
        <taxon>Bacteria</taxon>
        <taxon>Bacteria division WOR-3</taxon>
    </lineage>
</organism>
<proteinExistence type="predicted"/>
<dbReference type="SUPFAM" id="SSF88659">
    <property type="entry name" value="Sigma3 and sigma4 domains of RNA polymerase sigma factors"/>
    <property type="match status" value="1"/>
</dbReference>
<sequence length="227" mass="26504">MAADAKTRDRSAGNRRDADLALRARAWDIAAQVELYHRYHNIFRNWVRRWLRFDAWEKECVDFMLATLFEELPKYRPEGSAFCSWAHMVCRSALIKHIHDLSLDRADFPYDEIVADMLPALTEPMDDYVVGRIQEEVANLEAEQRAAVTGHYYEDRTDDEIAAGQGMPRRRVCYRRHQGEQNLRRRLNDVAFTWIRPQTAFFRNSFVMTDAREKIAALLGGEEGDCS</sequence>
<dbReference type="InterPro" id="IPR014284">
    <property type="entry name" value="RNA_pol_sigma-70_dom"/>
</dbReference>
<dbReference type="GO" id="GO:0006352">
    <property type="term" value="P:DNA-templated transcription initiation"/>
    <property type="evidence" value="ECO:0007669"/>
    <property type="project" value="InterPro"/>
</dbReference>
<dbReference type="Gene3D" id="1.10.1740.10">
    <property type="match status" value="1"/>
</dbReference>
<accession>A0A938BS52</accession>
<dbReference type="Proteomes" id="UP000779900">
    <property type="component" value="Unassembled WGS sequence"/>
</dbReference>
<evidence type="ECO:0000313" key="1">
    <source>
        <dbReference type="EMBL" id="MBM3330254.1"/>
    </source>
</evidence>
<protein>
    <submittedName>
        <fullName evidence="1">Sigma-70 family RNA polymerase sigma factor</fullName>
    </submittedName>
</protein>